<keyword evidence="3" id="KW-1185">Reference proteome</keyword>
<feature type="compositionally biased region" description="Polar residues" evidence="1">
    <location>
        <begin position="145"/>
        <end position="158"/>
    </location>
</feature>
<gene>
    <name evidence="2" type="ORF">VKT23_011089</name>
</gene>
<dbReference type="EMBL" id="JBANRG010000023">
    <property type="protein sequence ID" value="KAK7455214.1"/>
    <property type="molecule type" value="Genomic_DNA"/>
</dbReference>
<evidence type="ECO:0000313" key="3">
    <source>
        <dbReference type="Proteomes" id="UP001498398"/>
    </source>
</evidence>
<reference evidence="2 3" key="1">
    <citation type="submission" date="2024-01" db="EMBL/GenBank/DDBJ databases">
        <title>A draft genome for the cacao thread blight pathogen Marasmiellus scandens.</title>
        <authorList>
            <person name="Baruah I.K."/>
            <person name="Leung J."/>
            <person name="Bukari Y."/>
            <person name="Amoako-Attah I."/>
            <person name="Meinhardt L.W."/>
            <person name="Bailey B.A."/>
            <person name="Cohen S.P."/>
        </authorList>
    </citation>
    <scope>NUCLEOTIDE SEQUENCE [LARGE SCALE GENOMIC DNA]</scope>
    <source>
        <strain evidence="2 3">GH-19</strain>
    </source>
</reference>
<organism evidence="2 3">
    <name type="scientific">Marasmiellus scandens</name>
    <dbReference type="NCBI Taxonomy" id="2682957"/>
    <lineage>
        <taxon>Eukaryota</taxon>
        <taxon>Fungi</taxon>
        <taxon>Dikarya</taxon>
        <taxon>Basidiomycota</taxon>
        <taxon>Agaricomycotina</taxon>
        <taxon>Agaricomycetes</taxon>
        <taxon>Agaricomycetidae</taxon>
        <taxon>Agaricales</taxon>
        <taxon>Marasmiineae</taxon>
        <taxon>Omphalotaceae</taxon>
        <taxon>Marasmiellus</taxon>
    </lineage>
</organism>
<comment type="caution">
    <text evidence="2">The sequence shown here is derived from an EMBL/GenBank/DDBJ whole genome shotgun (WGS) entry which is preliminary data.</text>
</comment>
<evidence type="ECO:0000313" key="2">
    <source>
        <dbReference type="EMBL" id="KAK7455214.1"/>
    </source>
</evidence>
<feature type="compositionally biased region" description="Basic and acidic residues" evidence="1">
    <location>
        <begin position="250"/>
        <end position="261"/>
    </location>
</feature>
<name>A0ABR1JAF6_9AGAR</name>
<evidence type="ECO:0000256" key="1">
    <source>
        <dbReference type="SAM" id="MobiDB-lite"/>
    </source>
</evidence>
<proteinExistence type="predicted"/>
<feature type="compositionally biased region" description="Basic and acidic residues" evidence="1">
    <location>
        <begin position="268"/>
        <end position="283"/>
    </location>
</feature>
<feature type="region of interest" description="Disordered" evidence="1">
    <location>
        <begin position="466"/>
        <end position="491"/>
    </location>
</feature>
<accession>A0ABR1JAF6</accession>
<dbReference type="Proteomes" id="UP001498398">
    <property type="component" value="Unassembled WGS sequence"/>
</dbReference>
<sequence length="558" mass="64189">MQSTHPSVQAAHLELVITIAYGPSKSPSFPLRPSQRLRKSASRNIFRPDLKQLKLPQPAWDQVKVVTDGCVEACLIDPSDTVKNDLKKRMSGNDSRIESSRLRGMNIIKVEMCVDGETYRVEALAETEETGGNEAKADQDCIATTSLDQDPEPSASTTLKRKHDAAEDDSSSETRTSSRQAAKQARLRIRKKLDDEEEESNDEKLEKIQELSTLNAQYVVLMADLESELAKEQKARRIAEKTGLRVREQLGLEKEDRKKAETLSNQKYAEEHTRSMQEQQNKYDKDLQAMKERFKEERDGHEKNEGFWADENRRLEKKLKEAKKDRDWAADKLDAEREKRAEEKEARRVLREQYQKMQDECVKKDEALQETQLALEIAIKEKKEAWAAHATCGESEEGNQREEVTQHYHDEELARLRDEIMKVEGLLHNAQDRLCRSQEARKLDRENGDALKVKYRELEEMVKVEKAERKKSEDALRSSQQDRRPLGVELGEREHSLRKTLTELKFLGKRVANVEADSADVRTTTEDVSNNLNSKHELEIHPMGLGVQYSVLGHLYSK</sequence>
<protein>
    <submittedName>
        <fullName evidence="2">Uncharacterized protein</fullName>
    </submittedName>
</protein>
<feature type="region of interest" description="Disordered" evidence="1">
    <location>
        <begin position="250"/>
        <end position="283"/>
    </location>
</feature>
<feature type="region of interest" description="Disordered" evidence="1">
    <location>
        <begin position="145"/>
        <end position="205"/>
    </location>
</feature>
<feature type="region of interest" description="Disordered" evidence="1">
    <location>
        <begin position="322"/>
        <end position="346"/>
    </location>
</feature>